<sequence>MTIEFDQHRTGRPWTREDTRDLPDGFRYEIEDGNLIVMNSPSPGHQFVANRLMRVLDDAAEVAGLDLVAVGPVDVAVPGARGGYRSPDVAVIAGELTEGGYELLLGGDILLAVEITGKDAITRDLITKCRVYADIGIPFYWVVRIDEPEPKVVMFELDGREYTEARTVGAGESATVTEPFPVTIEPLALTRRPRA</sequence>
<dbReference type="GO" id="GO:0004519">
    <property type="term" value="F:endonuclease activity"/>
    <property type="evidence" value="ECO:0007669"/>
    <property type="project" value="UniProtKB-KW"/>
</dbReference>
<dbReference type="PANTHER" id="PTHR35400:SF3">
    <property type="entry name" value="SLL1072 PROTEIN"/>
    <property type="match status" value="1"/>
</dbReference>
<keyword evidence="3" id="KW-0378">Hydrolase</keyword>
<keyword evidence="3" id="KW-0255">Endonuclease</keyword>
<dbReference type="InterPro" id="IPR008538">
    <property type="entry name" value="Uma2"/>
</dbReference>
<accession>A0ABV9EBN6</accession>
<feature type="region of interest" description="Disordered" evidence="1">
    <location>
        <begin position="1"/>
        <end position="20"/>
    </location>
</feature>
<proteinExistence type="predicted"/>
<protein>
    <submittedName>
        <fullName evidence="3">Uma2 family endonuclease</fullName>
    </submittedName>
</protein>
<gene>
    <name evidence="3" type="ORF">ACFO8L_05175</name>
</gene>
<evidence type="ECO:0000259" key="2">
    <source>
        <dbReference type="Pfam" id="PF05685"/>
    </source>
</evidence>
<dbReference type="InterPro" id="IPR012296">
    <property type="entry name" value="Nuclease_put_TT1808"/>
</dbReference>
<evidence type="ECO:0000313" key="4">
    <source>
        <dbReference type="Proteomes" id="UP001595891"/>
    </source>
</evidence>
<dbReference type="Proteomes" id="UP001595891">
    <property type="component" value="Unassembled WGS sequence"/>
</dbReference>
<dbReference type="Pfam" id="PF05685">
    <property type="entry name" value="Uma2"/>
    <property type="match status" value="1"/>
</dbReference>
<organism evidence="3 4">
    <name type="scientific">Sphaerisporangium corydalis</name>
    <dbReference type="NCBI Taxonomy" id="1441875"/>
    <lineage>
        <taxon>Bacteria</taxon>
        <taxon>Bacillati</taxon>
        <taxon>Actinomycetota</taxon>
        <taxon>Actinomycetes</taxon>
        <taxon>Streptosporangiales</taxon>
        <taxon>Streptosporangiaceae</taxon>
        <taxon>Sphaerisporangium</taxon>
    </lineage>
</organism>
<evidence type="ECO:0000313" key="3">
    <source>
        <dbReference type="EMBL" id="MFC4585449.1"/>
    </source>
</evidence>
<dbReference type="SUPFAM" id="SSF52980">
    <property type="entry name" value="Restriction endonuclease-like"/>
    <property type="match status" value="1"/>
</dbReference>
<dbReference type="InterPro" id="IPR011335">
    <property type="entry name" value="Restrct_endonuc-II-like"/>
</dbReference>
<dbReference type="EMBL" id="JBHSFN010000002">
    <property type="protein sequence ID" value="MFC4585449.1"/>
    <property type="molecule type" value="Genomic_DNA"/>
</dbReference>
<keyword evidence="3" id="KW-0540">Nuclease</keyword>
<dbReference type="Gene3D" id="3.90.1570.10">
    <property type="entry name" value="tt1808, chain A"/>
    <property type="match status" value="1"/>
</dbReference>
<comment type="caution">
    <text evidence="3">The sequence shown here is derived from an EMBL/GenBank/DDBJ whole genome shotgun (WGS) entry which is preliminary data.</text>
</comment>
<reference evidence="4" key="1">
    <citation type="journal article" date="2019" name="Int. J. Syst. Evol. Microbiol.">
        <title>The Global Catalogue of Microorganisms (GCM) 10K type strain sequencing project: providing services to taxonomists for standard genome sequencing and annotation.</title>
        <authorList>
            <consortium name="The Broad Institute Genomics Platform"/>
            <consortium name="The Broad Institute Genome Sequencing Center for Infectious Disease"/>
            <person name="Wu L."/>
            <person name="Ma J."/>
        </authorList>
    </citation>
    <scope>NUCLEOTIDE SEQUENCE [LARGE SCALE GENOMIC DNA]</scope>
    <source>
        <strain evidence="4">CCUG 49560</strain>
    </source>
</reference>
<evidence type="ECO:0000256" key="1">
    <source>
        <dbReference type="SAM" id="MobiDB-lite"/>
    </source>
</evidence>
<name>A0ABV9EBN6_9ACTN</name>
<dbReference type="CDD" id="cd06260">
    <property type="entry name" value="DUF820-like"/>
    <property type="match status" value="1"/>
</dbReference>
<dbReference type="PANTHER" id="PTHR35400">
    <property type="entry name" value="SLR1083 PROTEIN"/>
    <property type="match status" value="1"/>
</dbReference>
<feature type="domain" description="Putative restriction endonuclease" evidence="2">
    <location>
        <begin position="18"/>
        <end position="185"/>
    </location>
</feature>
<dbReference type="RefSeq" id="WP_262843036.1">
    <property type="nucleotide sequence ID" value="NZ_JANZYP010000015.1"/>
</dbReference>
<keyword evidence="4" id="KW-1185">Reference proteome</keyword>